<proteinExistence type="predicted"/>
<reference evidence="1 2" key="1">
    <citation type="submission" date="2018-09" db="EMBL/GenBank/DDBJ databases">
        <title>The draft genome of Acinetobacter sp. strains.</title>
        <authorList>
            <person name="Qin J."/>
            <person name="Feng Y."/>
            <person name="Zong Z."/>
        </authorList>
    </citation>
    <scope>NUCLEOTIDE SEQUENCE [LARGE SCALE GENOMIC DNA]</scope>
    <source>
        <strain evidence="1 2">WCHAc060005</strain>
    </source>
</reference>
<keyword evidence="2" id="KW-1185">Reference proteome</keyword>
<evidence type="ECO:0000313" key="1">
    <source>
        <dbReference type="EMBL" id="RLL16610.1"/>
    </source>
</evidence>
<gene>
    <name evidence="1" type="ORF">D9K81_18030</name>
</gene>
<evidence type="ECO:0000313" key="2">
    <source>
        <dbReference type="Proteomes" id="UP000280271"/>
    </source>
</evidence>
<protein>
    <submittedName>
        <fullName evidence="1">Uncharacterized protein</fullName>
    </submittedName>
</protein>
<sequence>MKLRLCTNIALKTPIIIGENMKPEIIEALALELTKSKLANKDTTASDWVKTYEASLSEVKGECDKGRTRLKPATAGRLSSSN</sequence>
<comment type="caution">
    <text evidence="1">The sequence shown here is derived from an EMBL/GenBank/DDBJ whole genome shotgun (WGS) entry which is preliminary data.</text>
</comment>
<accession>A0ABX9TS74</accession>
<dbReference type="Proteomes" id="UP000280271">
    <property type="component" value="Unassembled WGS sequence"/>
</dbReference>
<dbReference type="EMBL" id="RCHC01000050">
    <property type="protein sequence ID" value="RLL16610.1"/>
    <property type="molecule type" value="Genomic_DNA"/>
</dbReference>
<organism evidence="1 2">
    <name type="scientific">Acinetobacter chengduensis</name>
    <dbReference type="NCBI Taxonomy" id="2420890"/>
    <lineage>
        <taxon>Bacteria</taxon>
        <taxon>Pseudomonadati</taxon>
        <taxon>Pseudomonadota</taxon>
        <taxon>Gammaproteobacteria</taxon>
        <taxon>Moraxellales</taxon>
        <taxon>Moraxellaceae</taxon>
        <taxon>Acinetobacter</taxon>
    </lineage>
</organism>
<name>A0ABX9TS74_9GAMM</name>